<evidence type="ECO:0000256" key="1">
    <source>
        <dbReference type="ARBA" id="ARBA00006464"/>
    </source>
</evidence>
<organism evidence="4 5">
    <name type="scientific">Empedobacter falsenii</name>
    <dbReference type="NCBI Taxonomy" id="343874"/>
    <lineage>
        <taxon>Bacteria</taxon>
        <taxon>Pseudomonadati</taxon>
        <taxon>Bacteroidota</taxon>
        <taxon>Flavobacteriia</taxon>
        <taxon>Flavobacteriales</taxon>
        <taxon>Weeksellaceae</taxon>
        <taxon>Empedobacter</taxon>
    </lineage>
</organism>
<feature type="domain" description="Bacterial sugar transferase" evidence="3">
    <location>
        <begin position="4"/>
        <end position="189"/>
    </location>
</feature>
<dbReference type="InterPro" id="IPR003362">
    <property type="entry name" value="Bact_transf"/>
</dbReference>
<dbReference type="RefSeq" id="WP_284584170.1">
    <property type="nucleotide sequence ID" value="NZ_CP106831.1"/>
</dbReference>
<sequence>MLLKNIFDYILALILLFFLVGLIVLLVIISSFDTNQFGVFTQKRVGKNGKFFTIYKIRTIKGFSENTITTDQHHITKFGKILRDYKLDELPQLINILKGEMSFVGPRPDVKGYADVLVGEDRIMLQVKPGLTGPAQLKYRHEEELLSDVTNPKAYNDEVLWPDKVKINVDYVKNWSFKQDLIYMVQTLIKNKRES</sequence>
<dbReference type="Pfam" id="PF02397">
    <property type="entry name" value="Bac_transf"/>
    <property type="match status" value="1"/>
</dbReference>
<keyword evidence="2" id="KW-0812">Transmembrane</keyword>
<dbReference type="PANTHER" id="PTHR30576">
    <property type="entry name" value="COLANIC BIOSYNTHESIS UDP-GLUCOSE LIPID CARRIER TRANSFERASE"/>
    <property type="match status" value="1"/>
</dbReference>
<accession>A0ABY8VC51</accession>
<name>A0ABY8VC51_9FLAO</name>
<dbReference type="GO" id="GO:0016740">
    <property type="term" value="F:transferase activity"/>
    <property type="evidence" value="ECO:0007669"/>
    <property type="project" value="UniProtKB-KW"/>
</dbReference>
<reference evidence="4 5" key="1">
    <citation type="submission" date="2022-09" db="EMBL/GenBank/DDBJ databases">
        <title>Whole genome sequencing analysis of tet(X)-positive Empedobacter falsenii YWS9-3.</title>
        <authorList>
            <person name="Chen C."/>
            <person name="Lv Y.-L."/>
        </authorList>
    </citation>
    <scope>NUCLEOTIDE SEQUENCE [LARGE SCALE GENOMIC DNA]</scope>
    <source>
        <strain evidence="4 5">YWS9-3_T</strain>
    </source>
</reference>
<proteinExistence type="inferred from homology"/>
<keyword evidence="2" id="KW-1133">Transmembrane helix</keyword>
<dbReference type="Proteomes" id="UP001223501">
    <property type="component" value="Chromosome"/>
</dbReference>
<protein>
    <submittedName>
        <fullName evidence="4">Sugar transferase</fullName>
    </submittedName>
</protein>
<keyword evidence="4" id="KW-0808">Transferase</keyword>
<dbReference type="EMBL" id="CP106831">
    <property type="protein sequence ID" value="WIH98531.1"/>
    <property type="molecule type" value="Genomic_DNA"/>
</dbReference>
<evidence type="ECO:0000256" key="2">
    <source>
        <dbReference type="SAM" id="Phobius"/>
    </source>
</evidence>
<keyword evidence="2" id="KW-0472">Membrane</keyword>
<evidence type="ECO:0000259" key="3">
    <source>
        <dbReference type="Pfam" id="PF02397"/>
    </source>
</evidence>
<gene>
    <name evidence="4" type="ORF">OBA43_06290</name>
</gene>
<comment type="similarity">
    <text evidence="1">Belongs to the bacterial sugar transferase family.</text>
</comment>
<evidence type="ECO:0000313" key="4">
    <source>
        <dbReference type="EMBL" id="WIH98531.1"/>
    </source>
</evidence>
<evidence type="ECO:0000313" key="5">
    <source>
        <dbReference type="Proteomes" id="UP001223501"/>
    </source>
</evidence>
<keyword evidence="5" id="KW-1185">Reference proteome</keyword>
<dbReference type="PANTHER" id="PTHR30576:SF20">
    <property type="entry name" value="QUINOVOSAMINEPHOSPHOTRANSFERAE-RELATED"/>
    <property type="match status" value="1"/>
</dbReference>
<feature type="transmembrane region" description="Helical" evidence="2">
    <location>
        <begin position="6"/>
        <end position="29"/>
    </location>
</feature>